<dbReference type="Gene3D" id="2.60.40.4270">
    <property type="entry name" value="Listeria-Bacteroides repeat domain"/>
    <property type="match status" value="5"/>
</dbReference>
<dbReference type="SUPFAM" id="SSF51126">
    <property type="entry name" value="Pectin lyase-like"/>
    <property type="match status" value="1"/>
</dbReference>
<evidence type="ECO:0000256" key="1">
    <source>
        <dbReference type="ARBA" id="ARBA00004196"/>
    </source>
</evidence>
<dbReference type="InterPro" id="IPR046780">
    <property type="entry name" value="aBig_2"/>
</dbReference>
<dbReference type="InterPro" id="IPR011050">
    <property type="entry name" value="Pectin_lyase_fold/virulence"/>
</dbReference>
<evidence type="ECO:0000313" key="4">
    <source>
        <dbReference type="Proteomes" id="UP001431532"/>
    </source>
</evidence>
<sequence>MRKILSTFSALLLIFVLVACGSRTYTVTFESNGGSAVAAITDVEKDSTITAPTAPTRANYEFGGWFKDSELTNQWNFATDVVVADITLYAKWNEPSGPTDQEAVDATHTWLTLPDLSALTNSSPRLILPTTYPVQGVDISWVIDKTEYIAANGVITQPTFEEGDQTVTLTATLSKGSVTRTKEFTATVIALPSLEETEPIINETFNYPLGNVLDQTTIWGPVSGKSGNSIFTVVDSAPAAIPGGSQALKLEALLELQIEAPIVHAYDLVIIEVDVMQTATSNGSPINIQSSSSSPVVAFGVDGAALFYRTDNGPLMKTDIEVNKWYTLRAEVNLADKTLEVFYYEDNGQLMSMTPGPVEFTGTTSLQSLFIRSGSSTTTELRPPAYITNILANRIEAMPRPTELIEIGEVTGIRPSVSVEEDGTFTVDAPVVRNLYGTQRELILDIDYTLTIDNPVDTSVAGDYVVTYTFTNLDNPLDNKVVTQEVIVYAVGDPNEITQVVSTVVGYLENTTDITVTTIQPQGDLYYILSSNETETVETIMAGTSVEITGISTLIEDIEVGNNTFIHFVVDLFGESNIVSHTLIFEAVTEIATAQDFITLTTPDSSGVINTSFAIVADLDFTGLVFPEHNASIRGKIYGNGHTLSNITINRTGGNYGGIFPRLNGATVRDLVIDNATITSVERGGVLVGRVENNDSVVMNIVIMNSSVTAENSNGVGGVIGLVSRKTELSNIAIIDSTVQATGQKNVGGVVGRVDGGLLDAKDIYVNNVTVISTATGTDLAAGGFVGYIRDSLTSVVEAERVVIVGSTVNAVMGGALIGYNRLPGSATINHAYVQVAFTHPDRTHAGLIGRVNDEASYLDQTHIFGSLTGTVEHAQVQNLTNIAIPENQAWWSSNLPVFVDHPLWTFDTNSTYALANYKDAARPTFDVTLIYNASQPQEVIQVREGLTFSYGAPLVEGYNFVGWFTDSEMTIPLSEGYVVTQDVTLYGKYEALPTYDVTFDVDEGSSVDPILGVYEGSMITEPAEPTKDGYTFEGWYKEATFDNLWNFDIDVVTQNTTLYAKWEIIPEVTYNVTFDVDGGTSVEMQVVAEDGLATKPADPTKDGYTFKGWYKEATFDNLWDFDVDTVTEDITLFAKWEEIIPTSISTASEFMAMTIDTSGTHYILENDIDFTGVPWTQTGNGVAFNGVLNGNGFVVSNITITGSGRMGIFQMIDGATIYDLIIVNTEVLNSGGRTGIIAGRLQNNPAILENVTIINSKATGTANEGVGGLIGQIANKVTANHIVIVDTVLETTAKNVGFFGGQVLAETNITDFYVYGTTASSANDNTDSGVGAVLGYTNDIAAVVTLDRIVIENSELIGRATGALVGYYNRGSLTASNMFVDLQITYNGSQSQSSGLLGRVGTADNTTPVFTDVFTHLADAVIGTIGVANDPAYDLEDLSGLNQTWWETNLPAISEHTSWSINAQEFYQLAYTVPELDPVEPAVYYTVTFDVDGGSSVSPVQVEENELITEPAEPSKFGYTFEGWFIEATFDTLWDFDVDVVTEDITLYAKWEEVVDEGPVGTAITTIEEFYTIATTGGTESAYYLENDLDFTGYNWTPVNYNFTRTLDGNGKSIMNLTINGGDRLGLFSRVNGATITNLTLDNVEIISTGRAGTLVGEVDGNNVNIHNVKVINSSVSGNNSNGVGGLLGYTKPGFEITISNVLIQNTTITNAGAAAGGLIGLTDGAAITISDVEIRNVEVNAANRSGGLYGEVKGGAALILNVNRVVISATVNGGQYVAGILGRPSVDGMTMNLSDVVFTGTINASSTNVGHVSGDRNANITNIYMIDITVVGTLNRQVVDAEYIIDTSITTVDDAWWTTNLANITSSDLWTFNAVSSFYELS</sequence>
<dbReference type="EMBL" id="JASCXW010000018">
    <property type="protein sequence ID" value="MDI6453126.1"/>
    <property type="molecule type" value="Genomic_DNA"/>
</dbReference>
<protein>
    <submittedName>
        <fullName evidence="3">InlB B-repeat-containing protein</fullName>
    </submittedName>
</protein>
<dbReference type="SMART" id="SM00710">
    <property type="entry name" value="PbH1"/>
    <property type="match status" value="10"/>
</dbReference>
<keyword evidence="4" id="KW-1185">Reference proteome</keyword>
<evidence type="ECO:0000259" key="2">
    <source>
        <dbReference type="Pfam" id="PF20578"/>
    </source>
</evidence>
<dbReference type="NCBIfam" id="TIGR02543">
    <property type="entry name" value="List_Bact_rpt"/>
    <property type="match status" value="4"/>
</dbReference>
<comment type="caution">
    <text evidence="3">The sequence shown here is derived from an EMBL/GenBank/DDBJ whole genome shotgun (WGS) entry which is preliminary data.</text>
</comment>
<accession>A0AAW6U577</accession>
<comment type="subcellular location">
    <subcellularLocation>
        <location evidence="1">Cell envelope</location>
    </subcellularLocation>
</comment>
<dbReference type="InterPro" id="IPR006626">
    <property type="entry name" value="PbH1"/>
</dbReference>
<dbReference type="InterPro" id="IPR042229">
    <property type="entry name" value="Listeria/Bacterioides_rpt_sf"/>
</dbReference>
<feature type="domain" description="Atrophied bacterial Ig" evidence="2">
    <location>
        <begin position="125"/>
        <end position="190"/>
    </location>
</feature>
<evidence type="ECO:0000313" key="3">
    <source>
        <dbReference type="EMBL" id="MDI6453126.1"/>
    </source>
</evidence>
<dbReference type="PROSITE" id="PS51257">
    <property type="entry name" value="PROKAR_LIPOPROTEIN"/>
    <property type="match status" value="1"/>
</dbReference>
<dbReference type="Pfam" id="PF09479">
    <property type="entry name" value="Flg_new"/>
    <property type="match status" value="5"/>
</dbReference>
<reference evidence="3" key="1">
    <citation type="submission" date="2023-05" db="EMBL/GenBank/DDBJ databases">
        <title>Mariniplasma microaerophilum sp. nov., a novel anaerobic mollicute isolated from terrestrial mud volcano, Taman Peninsula, Russia.</title>
        <authorList>
            <person name="Khomyakova M.A."/>
            <person name="Merkel A.Y."/>
            <person name="Slobodkin A.I."/>
        </authorList>
    </citation>
    <scope>NUCLEOTIDE SEQUENCE</scope>
    <source>
        <strain evidence="3">M4Ah</strain>
    </source>
</reference>
<dbReference type="RefSeq" id="WP_282839555.1">
    <property type="nucleotide sequence ID" value="NZ_JASCXW010000018.1"/>
</dbReference>
<organism evidence="3 4">
    <name type="scientific">Peloplasma aerotolerans</name>
    <dbReference type="NCBI Taxonomy" id="3044389"/>
    <lineage>
        <taxon>Bacteria</taxon>
        <taxon>Bacillati</taxon>
        <taxon>Mycoplasmatota</taxon>
        <taxon>Mollicutes</taxon>
        <taxon>Acholeplasmatales</taxon>
        <taxon>Acholeplasmataceae</taxon>
        <taxon>Peloplasma</taxon>
    </lineage>
</organism>
<proteinExistence type="predicted"/>
<name>A0AAW6U577_9MOLU</name>
<dbReference type="GO" id="GO:0030313">
    <property type="term" value="C:cell envelope"/>
    <property type="evidence" value="ECO:0007669"/>
    <property type="project" value="UniProtKB-SubCell"/>
</dbReference>
<dbReference type="InterPro" id="IPR013378">
    <property type="entry name" value="InlB-like_B-rpt"/>
</dbReference>
<dbReference type="Gene3D" id="2.160.20.110">
    <property type="match status" value="3"/>
</dbReference>
<gene>
    <name evidence="3" type="ORF">QJ521_06095</name>
</gene>
<dbReference type="Proteomes" id="UP001431532">
    <property type="component" value="Unassembled WGS sequence"/>
</dbReference>
<dbReference type="Pfam" id="PF20578">
    <property type="entry name" value="aBig_2"/>
    <property type="match status" value="1"/>
</dbReference>